<dbReference type="GO" id="GO:1904680">
    <property type="term" value="F:peptide transmembrane transporter activity"/>
    <property type="evidence" value="ECO:0007669"/>
    <property type="project" value="TreeGrafter"/>
</dbReference>
<gene>
    <name evidence="7" type="ORF">D5R40_19585</name>
</gene>
<protein>
    <submittedName>
        <fullName evidence="7">ABC transporter substrate-binding protein</fullName>
    </submittedName>
</protein>
<dbReference type="GO" id="GO:0043190">
    <property type="term" value="C:ATP-binding cassette (ABC) transporter complex"/>
    <property type="evidence" value="ECO:0007669"/>
    <property type="project" value="InterPro"/>
</dbReference>
<keyword evidence="2" id="KW-0813">Transport</keyword>
<evidence type="ECO:0000313" key="8">
    <source>
        <dbReference type="Proteomes" id="UP000269154"/>
    </source>
</evidence>
<dbReference type="EMBL" id="RCBY01000121">
    <property type="protein sequence ID" value="RQH35918.1"/>
    <property type="molecule type" value="Genomic_DNA"/>
</dbReference>
<keyword evidence="3 5" id="KW-0732">Signal</keyword>
<dbReference type="GO" id="GO:0042597">
    <property type="term" value="C:periplasmic space"/>
    <property type="evidence" value="ECO:0007669"/>
    <property type="project" value="UniProtKB-ARBA"/>
</dbReference>
<dbReference type="RefSeq" id="WP_124145938.1">
    <property type="nucleotide sequence ID" value="NZ_CAWOKI010000129.1"/>
</dbReference>
<evidence type="ECO:0000256" key="4">
    <source>
        <dbReference type="SAM" id="MobiDB-lite"/>
    </source>
</evidence>
<reference evidence="7 8" key="1">
    <citation type="journal article" date="2018" name="ACS Chem. Biol.">
        <title>Ketoreductase domain dysfunction expands chemodiversity: malyngamide biosynthesis in the cyanobacterium Okeania hirsuta.</title>
        <authorList>
            <person name="Moss N.A."/>
            <person name="Leao T."/>
            <person name="Rankin M."/>
            <person name="McCullough T.M."/>
            <person name="Qu P."/>
            <person name="Korobeynikov A."/>
            <person name="Smith J.L."/>
            <person name="Gerwick L."/>
            <person name="Gerwick W.H."/>
        </authorList>
    </citation>
    <scope>NUCLEOTIDE SEQUENCE [LARGE SCALE GENOMIC DNA]</scope>
    <source>
        <strain evidence="7 8">PAB10Feb10-1</strain>
    </source>
</reference>
<dbReference type="Pfam" id="PF00496">
    <property type="entry name" value="SBP_bac_5"/>
    <property type="match status" value="1"/>
</dbReference>
<dbReference type="PANTHER" id="PTHR30290">
    <property type="entry name" value="PERIPLASMIC BINDING COMPONENT OF ABC TRANSPORTER"/>
    <property type="match status" value="1"/>
</dbReference>
<organism evidence="7 8">
    <name type="scientific">Okeania hirsuta</name>
    <dbReference type="NCBI Taxonomy" id="1458930"/>
    <lineage>
        <taxon>Bacteria</taxon>
        <taxon>Bacillati</taxon>
        <taxon>Cyanobacteriota</taxon>
        <taxon>Cyanophyceae</taxon>
        <taxon>Oscillatoriophycideae</taxon>
        <taxon>Oscillatoriales</taxon>
        <taxon>Microcoleaceae</taxon>
        <taxon>Okeania</taxon>
    </lineage>
</organism>
<dbReference type="Gene3D" id="3.40.190.10">
    <property type="entry name" value="Periplasmic binding protein-like II"/>
    <property type="match status" value="1"/>
</dbReference>
<comment type="similarity">
    <text evidence="1">Belongs to the bacterial solute-binding protein 5 family.</text>
</comment>
<evidence type="ECO:0000256" key="2">
    <source>
        <dbReference type="ARBA" id="ARBA00022448"/>
    </source>
</evidence>
<feature type="region of interest" description="Disordered" evidence="4">
    <location>
        <begin position="547"/>
        <end position="596"/>
    </location>
</feature>
<dbReference type="SUPFAM" id="SSF53850">
    <property type="entry name" value="Periplasmic binding protein-like II"/>
    <property type="match status" value="1"/>
</dbReference>
<dbReference type="PIRSF" id="PIRSF002741">
    <property type="entry name" value="MppA"/>
    <property type="match status" value="1"/>
</dbReference>
<dbReference type="Gene3D" id="3.10.105.10">
    <property type="entry name" value="Dipeptide-binding Protein, Domain 3"/>
    <property type="match status" value="1"/>
</dbReference>
<feature type="chain" id="PRO_5018322374" evidence="5">
    <location>
        <begin position="33"/>
        <end position="596"/>
    </location>
</feature>
<dbReference type="AlphaFoldDB" id="A0A3N6QMX0"/>
<keyword evidence="8" id="KW-1185">Reference proteome</keyword>
<dbReference type="InterPro" id="IPR030678">
    <property type="entry name" value="Peptide/Ni-bd"/>
</dbReference>
<dbReference type="Proteomes" id="UP000269154">
    <property type="component" value="Unassembled WGS sequence"/>
</dbReference>
<evidence type="ECO:0000256" key="5">
    <source>
        <dbReference type="SAM" id="SignalP"/>
    </source>
</evidence>
<evidence type="ECO:0000256" key="3">
    <source>
        <dbReference type="ARBA" id="ARBA00022729"/>
    </source>
</evidence>
<evidence type="ECO:0000313" key="7">
    <source>
        <dbReference type="EMBL" id="RQH35918.1"/>
    </source>
</evidence>
<feature type="domain" description="Solute-binding protein family 5" evidence="6">
    <location>
        <begin position="93"/>
        <end position="462"/>
    </location>
</feature>
<dbReference type="PANTHER" id="PTHR30290:SF9">
    <property type="entry name" value="OLIGOPEPTIDE-BINDING PROTEIN APPA"/>
    <property type="match status" value="1"/>
</dbReference>
<name>A0A3N6QMX0_9CYAN</name>
<accession>A0A3N6QMX0</accession>
<dbReference type="InterPro" id="IPR039424">
    <property type="entry name" value="SBP_5"/>
</dbReference>
<dbReference type="GO" id="GO:0015833">
    <property type="term" value="P:peptide transport"/>
    <property type="evidence" value="ECO:0007669"/>
    <property type="project" value="TreeGrafter"/>
</dbReference>
<feature type="compositionally biased region" description="Polar residues" evidence="4">
    <location>
        <begin position="574"/>
        <end position="583"/>
    </location>
</feature>
<dbReference type="InterPro" id="IPR000914">
    <property type="entry name" value="SBP_5_dom"/>
</dbReference>
<sequence length="596" mass="67456">MFSLNNFFKKLTHQKIWRFIAVASIISTLAIACNNTQTTRNSETPTTPEPGTLVWARYSDSDTLDPHKSTSPLSRQIIDQIYETLLAFDDQGKIQPNLAKEWSVSNNGQEYTFTLNENIKCHDGTIFDAKAVKFTIDRAINPETENYTKDSWGPIETVEVVDDLTVTVKMSQAFSPFLRFLADPYSSMICPSAIQTYNNKFGIEGAIGTGPFKFTEWTQGEQLVLEANPDYKNYGRQVENSGTPYIKKLIIKTMPEREARLAALKSGEIHLTEPPLEEISALKEDSKFKLHTAENTGQIVFLEFVTSRPPFDDDRARQAVTYAIDPKKATEEVFAGLIKPSECAIADVMFPSDEKLCSEFSIKPNPEEAKILLEELGYSEDQPLEITLLTWKGGNRQKVIENFQTQLEEVGIKTKLETMDIGTLNARIKQENSQTEGNGVIDMMGWSWYDPDFLYTLWHSPGWMGGYHSDELDTLLTEMRTTTNLEERQEKVIEVQKYLLKNAVMMPLYSPGWMWNYVSSSDVEGFKIGAFNRPLFNDVKLSNTVEEKEAVESPVSSEKEESEQPVMTEESQQDGESISSPINEQEVEVSPSPENE</sequence>
<evidence type="ECO:0000256" key="1">
    <source>
        <dbReference type="ARBA" id="ARBA00005695"/>
    </source>
</evidence>
<dbReference type="OrthoDB" id="9796817at2"/>
<proteinExistence type="inferred from homology"/>
<comment type="caution">
    <text evidence="7">The sequence shown here is derived from an EMBL/GenBank/DDBJ whole genome shotgun (WGS) entry which is preliminary data.</text>
</comment>
<dbReference type="CDD" id="cd00995">
    <property type="entry name" value="PBP2_NikA_DppA_OppA_like"/>
    <property type="match status" value="1"/>
</dbReference>
<evidence type="ECO:0000259" key="6">
    <source>
        <dbReference type="Pfam" id="PF00496"/>
    </source>
</evidence>
<feature type="signal peptide" evidence="5">
    <location>
        <begin position="1"/>
        <end position="32"/>
    </location>
</feature>